<feature type="transmembrane region" description="Helical" evidence="6">
    <location>
        <begin position="295"/>
        <end position="317"/>
    </location>
</feature>
<dbReference type="InParanoid" id="A8Y4N2"/>
<dbReference type="CTD" id="8578452"/>
<evidence type="ECO:0000256" key="6">
    <source>
        <dbReference type="RuleBase" id="RU280813"/>
    </source>
</evidence>
<dbReference type="PANTHER" id="PTHR31552">
    <property type="entry name" value="SERPENTINE RECEPTOR CLASS GAMMA"/>
    <property type="match status" value="1"/>
</dbReference>
<evidence type="ECO:0000256" key="2">
    <source>
        <dbReference type="ARBA" id="ARBA00005692"/>
    </source>
</evidence>
<dbReference type="eggNOG" id="ENOG502TJFQ">
    <property type="taxonomic scope" value="Eukaryota"/>
</dbReference>
<evidence type="ECO:0000256" key="4">
    <source>
        <dbReference type="ARBA" id="ARBA00022989"/>
    </source>
</evidence>
<dbReference type="GO" id="GO:0004888">
    <property type="term" value="F:transmembrane signaling receptor activity"/>
    <property type="evidence" value="ECO:0007669"/>
    <property type="project" value="InterPro"/>
</dbReference>
<evidence type="ECO:0000256" key="3">
    <source>
        <dbReference type="ARBA" id="ARBA00022692"/>
    </source>
</evidence>
<organism evidence="7 8">
    <name type="scientific">Caenorhabditis briggsae</name>
    <dbReference type="NCBI Taxonomy" id="6238"/>
    <lineage>
        <taxon>Eukaryota</taxon>
        <taxon>Metazoa</taxon>
        <taxon>Ecdysozoa</taxon>
        <taxon>Nematoda</taxon>
        <taxon>Chromadorea</taxon>
        <taxon>Rhabditida</taxon>
        <taxon>Rhabditina</taxon>
        <taxon>Rhabditomorpha</taxon>
        <taxon>Rhabditoidea</taxon>
        <taxon>Rhabditidae</taxon>
        <taxon>Peloderinae</taxon>
        <taxon>Caenorhabditis</taxon>
    </lineage>
</organism>
<feature type="transmembrane region" description="Helical" evidence="6">
    <location>
        <begin position="257"/>
        <end position="283"/>
    </location>
</feature>
<dbReference type="KEGG" id="cbr:CBG_23121"/>
<feature type="transmembrane region" description="Helical" evidence="6">
    <location>
        <begin position="80"/>
        <end position="104"/>
    </location>
</feature>
<gene>
    <name evidence="7 9" type="ORF">CBG23121</name>
    <name evidence="7" type="ORF">CBG_23121</name>
</gene>
<reference evidence="7 8" key="1">
    <citation type="journal article" date="2003" name="PLoS Biol.">
        <title>The genome sequence of Caenorhabditis briggsae: a platform for comparative genomics.</title>
        <authorList>
            <person name="Stein L.D."/>
            <person name="Bao Z."/>
            <person name="Blasiar D."/>
            <person name="Blumenthal T."/>
            <person name="Brent M.R."/>
            <person name="Chen N."/>
            <person name="Chinwalla A."/>
            <person name="Clarke L."/>
            <person name="Clee C."/>
            <person name="Coghlan A."/>
            <person name="Coulson A."/>
            <person name="D'Eustachio P."/>
            <person name="Fitch D.H."/>
            <person name="Fulton L.A."/>
            <person name="Fulton R.E."/>
            <person name="Griffiths-Jones S."/>
            <person name="Harris T.W."/>
            <person name="Hillier L.W."/>
            <person name="Kamath R."/>
            <person name="Kuwabara P.E."/>
            <person name="Mardis E.R."/>
            <person name="Marra M.A."/>
            <person name="Miner T.L."/>
            <person name="Minx P."/>
            <person name="Mullikin J.C."/>
            <person name="Plumb R.W."/>
            <person name="Rogers J."/>
            <person name="Schein J.E."/>
            <person name="Sohrmann M."/>
            <person name="Spieth J."/>
            <person name="Stajich J.E."/>
            <person name="Wei C."/>
            <person name="Willey D."/>
            <person name="Wilson R.K."/>
            <person name="Durbin R."/>
            <person name="Waterston R.H."/>
        </authorList>
    </citation>
    <scope>NUCLEOTIDE SEQUENCE [LARGE SCALE GENOMIC DNA]</scope>
    <source>
        <strain evidence="7 8">AF16</strain>
    </source>
</reference>
<keyword evidence="4 6" id="KW-1133">Transmembrane helix</keyword>
<accession>A8Y4N2</accession>
<feature type="transmembrane region" description="Helical" evidence="6">
    <location>
        <begin position="36"/>
        <end position="60"/>
    </location>
</feature>
<feature type="transmembrane region" description="Helical" evidence="6">
    <location>
        <begin position="210"/>
        <end position="230"/>
    </location>
</feature>
<reference evidence="7 8" key="2">
    <citation type="journal article" date="2011" name="PLoS Genet.">
        <title>Caenorhabditis briggsae recombinant inbred line genotypes reveal inter-strain incompatibility and the evolution of recombination.</title>
        <authorList>
            <person name="Ross J.A."/>
            <person name="Koboldt D.C."/>
            <person name="Staisch J.E."/>
            <person name="Chamberlin H.M."/>
            <person name="Gupta B.P."/>
            <person name="Miller R.D."/>
            <person name="Baird S.E."/>
            <person name="Haag E.S."/>
        </authorList>
    </citation>
    <scope>NUCLEOTIDE SEQUENCE [LARGE SCALE GENOMIC DNA]</scope>
    <source>
        <strain evidence="7 8">AF16</strain>
    </source>
</reference>
<dbReference type="AlphaFoldDB" id="A8Y4N2"/>
<evidence type="ECO:0000313" key="7">
    <source>
        <dbReference type="EMBL" id="CAP39852.1"/>
    </source>
</evidence>
<dbReference type="RefSeq" id="XP_002636457.1">
    <property type="nucleotide sequence ID" value="XM_002636411.1"/>
</dbReference>
<keyword evidence="3 6" id="KW-0812">Transmembrane</keyword>
<name>A8Y4N2_CAEBR</name>
<evidence type="ECO:0000256" key="1">
    <source>
        <dbReference type="ARBA" id="ARBA00004141"/>
    </source>
</evidence>
<dbReference type="GO" id="GO:0016020">
    <property type="term" value="C:membrane"/>
    <property type="evidence" value="ECO:0007669"/>
    <property type="project" value="UniProtKB-SubCell"/>
</dbReference>
<dbReference type="PANTHER" id="PTHR31552:SF30">
    <property type="entry name" value="SERPENTINE RECEPTOR CLASS GAMMA"/>
    <property type="match status" value="1"/>
</dbReference>
<dbReference type="Proteomes" id="UP000008549">
    <property type="component" value="Unassembled WGS sequence"/>
</dbReference>
<evidence type="ECO:0000313" key="8">
    <source>
        <dbReference type="Proteomes" id="UP000008549"/>
    </source>
</evidence>
<keyword evidence="8" id="KW-1185">Reference proteome</keyword>
<keyword evidence="5 6" id="KW-0472">Membrane</keyword>
<feature type="transmembrane region" description="Helical" evidence="6">
    <location>
        <begin position="185"/>
        <end position="203"/>
    </location>
</feature>
<evidence type="ECO:0000313" key="9">
    <source>
        <dbReference type="WormBase" id="CBG23121"/>
    </source>
</evidence>
<dbReference type="InterPro" id="IPR000609">
    <property type="entry name" value="7TM_GPCR_serpentine_rcpt_Srg"/>
</dbReference>
<comment type="similarity">
    <text evidence="2 6">Belongs to the nematode receptor-like protein srg family.</text>
</comment>
<dbReference type="GeneID" id="8578452"/>
<comment type="subcellular location">
    <subcellularLocation>
        <location evidence="1">Membrane</location>
        <topology evidence="1">Multi-pass membrane protein</topology>
    </subcellularLocation>
</comment>
<feature type="transmembrane region" description="Helical" evidence="6">
    <location>
        <begin position="161"/>
        <end position="179"/>
    </location>
</feature>
<protein>
    <recommendedName>
        <fullName evidence="6">Serpentine receptor class gamma</fullName>
    </recommendedName>
</protein>
<feature type="transmembrane region" description="Helical" evidence="6">
    <location>
        <begin position="6"/>
        <end position="24"/>
    </location>
</feature>
<dbReference type="WormBase" id="CBG23121">
    <property type="protein sequence ID" value="CBP20648"/>
    <property type="gene ID" value="WBGene00041535"/>
</dbReference>
<sequence length="325" mass="37659">MYHMAYVQYLITMFVSLNRLTVLHKSHIFEPLGKKYIWILIIAIYFSPFLNTNVVFHYQAETTCLENVDQYSLVSSQMPVLDIFSVLIPFMVITMAITIMFNIANQNLLQIEPYSPKSLLSDSVRSTNQASLCLTRQYLLRYSESVTCLKAQKALSPATKFLAGYISLKFVLTMFYHMAYVQYSISALISFNRLSVLLSFNIFEPIWNKFLWVMILLIYCVPFLNTHIVYDYDVYIVYVEKDDSFSVLAPGLPVDKIYAVLIPYMFFTTLLCVICNAASVIFLRSLSIQRKKAESNFLVIMSIIIRLLWISVCYSLFSNILCYQN</sequence>
<dbReference type="EMBL" id="HE601533">
    <property type="protein sequence ID" value="CAP39852.1"/>
    <property type="molecule type" value="Genomic_DNA"/>
</dbReference>
<proteinExistence type="inferred from homology"/>
<dbReference type="GO" id="GO:0007606">
    <property type="term" value="P:sensory perception of chemical stimulus"/>
    <property type="evidence" value="ECO:0007669"/>
    <property type="project" value="UniProtKB-UniRule"/>
</dbReference>
<dbReference type="HOGENOM" id="CLU_855873_0_0_1"/>
<dbReference type="Pfam" id="PF02118">
    <property type="entry name" value="Srg"/>
    <property type="match status" value="2"/>
</dbReference>
<comment type="caution">
    <text evidence="6">Lacks conserved residue(s) required for the propagation of feature annotation.</text>
</comment>
<evidence type="ECO:0000256" key="5">
    <source>
        <dbReference type="ARBA" id="ARBA00023136"/>
    </source>
</evidence>